<proteinExistence type="predicted"/>
<organism evidence="2 3">
    <name type="scientific">Zingiber officinale</name>
    <name type="common">Ginger</name>
    <name type="synonym">Amomum zingiber</name>
    <dbReference type="NCBI Taxonomy" id="94328"/>
    <lineage>
        <taxon>Eukaryota</taxon>
        <taxon>Viridiplantae</taxon>
        <taxon>Streptophyta</taxon>
        <taxon>Embryophyta</taxon>
        <taxon>Tracheophyta</taxon>
        <taxon>Spermatophyta</taxon>
        <taxon>Magnoliopsida</taxon>
        <taxon>Liliopsida</taxon>
        <taxon>Zingiberales</taxon>
        <taxon>Zingiberaceae</taxon>
        <taxon>Zingiber</taxon>
    </lineage>
</organism>
<reference evidence="2 3" key="1">
    <citation type="submission" date="2020-08" db="EMBL/GenBank/DDBJ databases">
        <title>Plant Genome Project.</title>
        <authorList>
            <person name="Zhang R.-G."/>
        </authorList>
    </citation>
    <scope>NUCLEOTIDE SEQUENCE [LARGE SCALE GENOMIC DNA]</scope>
    <source>
        <tissue evidence="2">Rhizome</tissue>
    </source>
</reference>
<evidence type="ECO:0000313" key="3">
    <source>
        <dbReference type="Proteomes" id="UP000734854"/>
    </source>
</evidence>
<dbReference type="InterPro" id="IPR041591">
    <property type="entry name" value="OCRE"/>
</dbReference>
<dbReference type="Proteomes" id="UP000734854">
    <property type="component" value="Unassembled WGS sequence"/>
</dbReference>
<name>A0A8J5LQX0_ZINOF</name>
<dbReference type="EMBL" id="JACMSC010000002">
    <property type="protein sequence ID" value="KAG6534745.1"/>
    <property type="molecule type" value="Genomic_DNA"/>
</dbReference>
<evidence type="ECO:0000259" key="1">
    <source>
        <dbReference type="Pfam" id="PF17780"/>
    </source>
</evidence>
<evidence type="ECO:0000313" key="2">
    <source>
        <dbReference type="EMBL" id="KAG6534745.1"/>
    </source>
</evidence>
<keyword evidence="3" id="KW-1185">Reference proteome</keyword>
<sequence length="114" mass="12589">MQLWPMAPRASGRCGLRPRKRDMAAACGLVSLRSLVAPLERCRCSLRPHEHDIAAACGLLIVSYYYSSSLGYYYDPTSGMYCSATTGTWYTYDEQSGTYTEIQSSTTGAEDSHP</sequence>
<dbReference type="AlphaFoldDB" id="A0A8J5LQX0"/>
<gene>
    <name evidence="2" type="ORF">ZIOFF_008648</name>
</gene>
<comment type="caution">
    <text evidence="2">The sequence shown here is derived from an EMBL/GenBank/DDBJ whole genome shotgun (WGS) entry which is preliminary data.</text>
</comment>
<accession>A0A8J5LQX0</accession>
<dbReference type="Pfam" id="PF17780">
    <property type="entry name" value="OCRE"/>
    <property type="match status" value="1"/>
</dbReference>
<protein>
    <recommendedName>
        <fullName evidence="1">OCRE domain-containing protein</fullName>
    </recommendedName>
</protein>
<feature type="domain" description="OCRE" evidence="1">
    <location>
        <begin position="64"/>
        <end position="100"/>
    </location>
</feature>